<dbReference type="FunFam" id="3.40.50.300:FF:000218">
    <property type="entry name" value="Multidrug ABC transporter ATP-binding protein"/>
    <property type="match status" value="1"/>
</dbReference>
<reference evidence="14 15" key="1">
    <citation type="submission" date="2016-08" db="EMBL/GenBank/DDBJ databases">
        <title>A Parts List for Fungal Cellulosomes Revealed by Comparative Genomics.</title>
        <authorList>
            <consortium name="DOE Joint Genome Institute"/>
            <person name="Haitjema C.H."/>
            <person name="Gilmore S.P."/>
            <person name="Henske J.K."/>
            <person name="Solomon K.V."/>
            <person name="De Groot R."/>
            <person name="Kuo A."/>
            <person name="Mondo S.J."/>
            <person name="Salamov A.A."/>
            <person name="Labutti K."/>
            <person name="Zhao Z."/>
            <person name="Chiniquy J."/>
            <person name="Barry K."/>
            <person name="Brewer H.M."/>
            <person name="Purvine S.O."/>
            <person name="Wright A.T."/>
            <person name="Boxma B."/>
            <person name="Van Alen T."/>
            <person name="Hackstein J.H."/>
            <person name="Baker S.E."/>
            <person name="Grigoriev I.V."/>
            <person name="O'Malley M.A."/>
        </authorList>
    </citation>
    <scope>NUCLEOTIDE SEQUENCE [LARGE SCALE GENOMIC DNA]</scope>
    <source>
        <strain evidence="14 15">G1</strain>
    </source>
</reference>
<feature type="domain" description="ABC transporter" evidence="12">
    <location>
        <begin position="342"/>
        <end position="586"/>
    </location>
</feature>
<evidence type="ECO:0000256" key="8">
    <source>
        <dbReference type="ARBA" id="ARBA00023136"/>
    </source>
</evidence>
<keyword evidence="14" id="KW-0378">Hydrolase</keyword>
<comment type="subcellular location">
    <subcellularLocation>
        <location evidence="1">Membrane</location>
        <topology evidence="1">Multi-pass membrane protein</topology>
    </subcellularLocation>
</comment>
<evidence type="ECO:0000256" key="11">
    <source>
        <dbReference type="SAM" id="Phobius"/>
    </source>
</evidence>
<feature type="transmembrane region" description="Helical" evidence="11">
    <location>
        <begin position="667"/>
        <end position="687"/>
    </location>
</feature>
<dbReference type="SUPFAM" id="SSF90123">
    <property type="entry name" value="ABC transporter transmembrane region"/>
    <property type="match status" value="2"/>
</dbReference>
<dbReference type="EMBL" id="MCOG01000009">
    <property type="protein sequence ID" value="ORY82178.1"/>
    <property type="molecule type" value="Genomic_DNA"/>
</dbReference>
<evidence type="ECO:0000256" key="5">
    <source>
        <dbReference type="ARBA" id="ARBA00022741"/>
    </source>
</evidence>
<organism evidence="14 15">
    <name type="scientific">Neocallimastix californiae</name>
    <dbReference type="NCBI Taxonomy" id="1754190"/>
    <lineage>
        <taxon>Eukaryota</taxon>
        <taxon>Fungi</taxon>
        <taxon>Fungi incertae sedis</taxon>
        <taxon>Chytridiomycota</taxon>
        <taxon>Chytridiomycota incertae sedis</taxon>
        <taxon>Neocallimastigomycetes</taxon>
        <taxon>Neocallimastigales</taxon>
        <taxon>Neocallimastigaceae</taxon>
        <taxon>Neocallimastix</taxon>
    </lineage>
</organism>
<dbReference type="SMART" id="SM00382">
    <property type="entry name" value="AAA"/>
    <property type="match status" value="2"/>
</dbReference>
<feature type="transmembrane region" description="Helical" evidence="11">
    <location>
        <begin position="785"/>
        <end position="806"/>
    </location>
</feature>
<evidence type="ECO:0000313" key="15">
    <source>
        <dbReference type="Proteomes" id="UP000193920"/>
    </source>
</evidence>
<dbReference type="GO" id="GO:0005524">
    <property type="term" value="F:ATP binding"/>
    <property type="evidence" value="ECO:0007669"/>
    <property type="project" value="UniProtKB-KW"/>
</dbReference>
<keyword evidence="7 11" id="KW-1133">Transmembrane helix</keyword>
<feature type="region of interest" description="Disordered" evidence="10">
    <location>
        <begin position="606"/>
        <end position="632"/>
    </location>
</feature>
<dbReference type="SUPFAM" id="SSF52540">
    <property type="entry name" value="P-loop containing nucleoside triphosphate hydrolases"/>
    <property type="match status" value="2"/>
</dbReference>
<feature type="transmembrane region" description="Helical" evidence="11">
    <location>
        <begin position="285"/>
        <end position="309"/>
    </location>
</feature>
<keyword evidence="8 11" id="KW-0472">Membrane</keyword>
<dbReference type="InterPro" id="IPR027417">
    <property type="entry name" value="P-loop_NTPase"/>
</dbReference>
<feature type="domain" description="ABC transporter" evidence="12">
    <location>
        <begin position="991"/>
        <end position="1228"/>
    </location>
</feature>
<dbReference type="InterPro" id="IPR011527">
    <property type="entry name" value="ABC1_TM_dom"/>
</dbReference>
<feature type="transmembrane region" description="Helical" evidence="11">
    <location>
        <begin position="889"/>
        <end position="917"/>
    </location>
</feature>
<protein>
    <submittedName>
        <fullName evidence="14">p-loop containing nucleoside triphosphate hydrolase protein</fullName>
    </submittedName>
</protein>
<feature type="domain" description="ABC transmembrane type-1" evidence="13">
    <location>
        <begin position="666"/>
        <end position="951"/>
    </location>
</feature>
<dbReference type="Pfam" id="PF00664">
    <property type="entry name" value="ABC_membrane"/>
    <property type="match status" value="2"/>
</dbReference>
<feature type="transmembrane region" description="Helical" evidence="11">
    <location>
        <begin position="707"/>
        <end position="724"/>
    </location>
</feature>
<evidence type="ECO:0000259" key="12">
    <source>
        <dbReference type="PROSITE" id="PS50893"/>
    </source>
</evidence>
<evidence type="ECO:0000259" key="13">
    <source>
        <dbReference type="PROSITE" id="PS50929"/>
    </source>
</evidence>
<evidence type="ECO:0000256" key="1">
    <source>
        <dbReference type="ARBA" id="ARBA00004141"/>
    </source>
</evidence>
<feature type="compositionally biased region" description="Basic and acidic residues" evidence="10">
    <location>
        <begin position="622"/>
        <end position="631"/>
    </location>
</feature>
<keyword evidence="4 11" id="KW-0812">Transmembrane</keyword>
<dbReference type="InterPro" id="IPR003593">
    <property type="entry name" value="AAA+_ATPase"/>
</dbReference>
<dbReference type="FunFam" id="3.40.50.300:FF:000287">
    <property type="entry name" value="Multidrug ABC transporter ATP-binding protein"/>
    <property type="match status" value="1"/>
</dbReference>
<evidence type="ECO:0000256" key="4">
    <source>
        <dbReference type="ARBA" id="ARBA00022692"/>
    </source>
</evidence>
<dbReference type="Proteomes" id="UP000193920">
    <property type="component" value="Unassembled WGS sequence"/>
</dbReference>
<feature type="transmembrane region" description="Helical" evidence="11">
    <location>
        <begin position="7"/>
        <end position="31"/>
    </location>
</feature>
<evidence type="ECO:0000256" key="9">
    <source>
        <dbReference type="ARBA" id="ARBA00024363"/>
    </source>
</evidence>
<dbReference type="PANTHER" id="PTHR24221">
    <property type="entry name" value="ATP-BINDING CASSETTE SUB-FAMILY B"/>
    <property type="match status" value="1"/>
</dbReference>
<evidence type="ECO:0000256" key="2">
    <source>
        <dbReference type="ARBA" id="ARBA00005580"/>
    </source>
</evidence>
<feature type="domain" description="ABC transmembrane type-1" evidence="13">
    <location>
        <begin position="10"/>
        <end position="311"/>
    </location>
</feature>
<comment type="similarity">
    <text evidence="9">Belongs to the ABC transporter superfamily. ABCB family. Heavy Metal importer (TC 3.A.1.210) subfamily.</text>
</comment>
<name>A0A1Y2FE12_9FUNG</name>
<sequence>MSEEKKFLLIISSIISVIGAICSLVPFISVYKILEVLLRNYVYYSNHSRDEIGTEEDSAIMIKWGLIAVGSHFLSIMFTAGSLGFSHIAAFETLYNIRVRISEHIGFLPLGYLTNTTTGSISKTMEQNVENIELFIAHTIPDIVKVGATVVFAVAVFMHYNVILTIICLVTFIIAVIFQFSSMFFTDPEVYRNYYDITEKIGGTVVQFVNGIPAVKIFGKTIFSFHKLVEEFNKQHEIALRICKICRSGYCLFLALIESFSVFVIPVGLFLLSKNEKDMAMALDYIFFIIMSPGLATPLFSLIMLVSNLETTSEGNKRIDNILNQDITKEPEHPKIPTKLNVTFNRVTFNYDESEKSKTTDNVLDDVSFEAENGKITALVGPSGSGKSTIGNLIPRFWDVKQGEVCIGGINVKDIKYEDLMNIVSFVFQDTFLFNDTIYENIAVGKPNVTKEEVIAASKAAQCHEFIENLPDKYQTVIGSNEDKEGVLLSGGEKQRICIARAILKNSPILVLDEATAYADPENEYNIQLALKELIKNKTVIVIAHNLNTIKSADNIIVINKGKIVEQGNHDQLLKKNGTYSKMWDAYINSSKWFISNKDDTDSISMNNPVTIDTNTTSDNNDDSKVVDPRIKPRSGKVTRKEGMFRDNFNILYNITYGHPEKVYKGIFYTIISNVVNVVPFFLNIMVIQTVFDAFDGSNNPLNTTKIWIISGILVAYILVMYLFELPAYDHSYGDAYLTGNIGRMELAEHIRRLPLGTIYDKDPGEMANILSNDFNIVETATSHYVPNIFGGFMLPIISFIFLIFVDWRLALAAFIPFPLGFLILIGATTLQDKLSLNRMKAKVNASVRIQEYMNGIRCIKAYNLIGKKFQRLEQAFRKLKEESIKLEVGIGPLVCLTSSITQSGLSIMIITGAYLLKNNEISVSTFVTFLVIGSHAYDPLIRALNNIAELRYSAVAGKRIGKFLDLPLMGGTTKVNYGPKKDIVFSHVSFKYHDEKKLSNTKSSQEYTLNDINLTMKQGTMTALVGPSGSGKTTILKLISRFYDCNEGTITFAGEDISQIDPEFYMKNISIVFQDVYLFKDTIANNIGFGKSNPTMEEIIDAAKKACAHDFIMSLPNGYDTMVGEGGCTLSGGEKQRISIARAVLKNAPVVLLDEATSSLDPENEVEVQKAISDLIKGRTVIVISHHLKTIKEADNIVVLDNGSVVEQGKHDQLIENNKLYRRLWDVQEKYKGWTMN</sequence>
<comment type="caution">
    <text evidence="14">The sequence shown here is derived from an EMBL/GenBank/DDBJ whole genome shotgun (WGS) entry which is preliminary data.</text>
</comment>
<dbReference type="Gene3D" id="1.20.1560.10">
    <property type="entry name" value="ABC transporter type 1, transmembrane domain"/>
    <property type="match status" value="2"/>
</dbReference>
<dbReference type="CDD" id="cd07346">
    <property type="entry name" value="ABC_6TM_exporters"/>
    <property type="match status" value="1"/>
</dbReference>
<dbReference type="STRING" id="1754190.A0A1Y2FE12"/>
<dbReference type="InterPro" id="IPR039421">
    <property type="entry name" value="Type_1_exporter"/>
</dbReference>
<feature type="transmembrane region" description="Helical" evidence="11">
    <location>
        <begin position="64"/>
        <end position="91"/>
    </location>
</feature>
<dbReference type="PROSITE" id="PS50893">
    <property type="entry name" value="ABC_TRANSPORTER_2"/>
    <property type="match status" value="2"/>
</dbReference>
<keyword evidence="5" id="KW-0547">Nucleotide-binding</keyword>
<evidence type="ECO:0000256" key="3">
    <source>
        <dbReference type="ARBA" id="ARBA00022448"/>
    </source>
</evidence>
<keyword evidence="3" id="KW-0813">Transport</keyword>
<dbReference type="GO" id="GO:0016020">
    <property type="term" value="C:membrane"/>
    <property type="evidence" value="ECO:0007669"/>
    <property type="project" value="UniProtKB-SubCell"/>
</dbReference>
<dbReference type="InterPro" id="IPR036640">
    <property type="entry name" value="ABC1_TM_sf"/>
</dbReference>
<dbReference type="PROSITE" id="PS00211">
    <property type="entry name" value="ABC_TRANSPORTER_1"/>
    <property type="match status" value="2"/>
</dbReference>
<proteinExistence type="inferred from homology"/>
<keyword evidence="15" id="KW-1185">Reference proteome</keyword>
<evidence type="ECO:0000313" key="14">
    <source>
        <dbReference type="EMBL" id="ORY82178.1"/>
    </source>
</evidence>
<dbReference type="OrthoDB" id="6500128at2759"/>
<feature type="transmembrane region" description="Helical" evidence="11">
    <location>
        <begin position="250"/>
        <end position="273"/>
    </location>
</feature>
<dbReference type="InterPro" id="IPR003439">
    <property type="entry name" value="ABC_transporter-like_ATP-bd"/>
</dbReference>
<feature type="transmembrane region" description="Helical" evidence="11">
    <location>
        <begin position="134"/>
        <end position="157"/>
    </location>
</feature>
<dbReference type="PANTHER" id="PTHR24221:SF397">
    <property type="entry name" value="ABC TRANSPORTER, ATP-BINDING TRANSMEMBRANE PROTEIN"/>
    <property type="match status" value="1"/>
</dbReference>
<keyword evidence="6" id="KW-0067">ATP-binding</keyword>
<gene>
    <name evidence="14" type="ORF">LY90DRAFT_697511</name>
</gene>
<dbReference type="Pfam" id="PF00005">
    <property type="entry name" value="ABC_tran"/>
    <property type="match status" value="2"/>
</dbReference>
<dbReference type="GO" id="GO:0034040">
    <property type="term" value="F:ATPase-coupled lipid transmembrane transporter activity"/>
    <property type="evidence" value="ECO:0007669"/>
    <property type="project" value="TreeGrafter"/>
</dbReference>
<dbReference type="GO" id="GO:0140359">
    <property type="term" value="F:ABC-type transporter activity"/>
    <property type="evidence" value="ECO:0007669"/>
    <property type="project" value="InterPro"/>
</dbReference>
<accession>A0A1Y2FE12</accession>
<dbReference type="AlphaFoldDB" id="A0A1Y2FE12"/>
<evidence type="ECO:0000256" key="6">
    <source>
        <dbReference type="ARBA" id="ARBA00022840"/>
    </source>
</evidence>
<feature type="transmembrane region" description="Helical" evidence="11">
    <location>
        <begin position="163"/>
        <end position="185"/>
    </location>
</feature>
<dbReference type="InterPro" id="IPR017871">
    <property type="entry name" value="ABC_transporter-like_CS"/>
</dbReference>
<evidence type="ECO:0000256" key="10">
    <source>
        <dbReference type="SAM" id="MobiDB-lite"/>
    </source>
</evidence>
<evidence type="ECO:0000256" key="7">
    <source>
        <dbReference type="ARBA" id="ARBA00022989"/>
    </source>
</evidence>
<dbReference type="Gene3D" id="3.40.50.300">
    <property type="entry name" value="P-loop containing nucleotide triphosphate hydrolases"/>
    <property type="match status" value="2"/>
</dbReference>
<feature type="transmembrane region" description="Helical" evidence="11">
    <location>
        <begin position="812"/>
        <end position="831"/>
    </location>
</feature>
<dbReference type="GO" id="GO:0016887">
    <property type="term" value="F:ATP hydrolysis activity"/>
    <property type="evidence" value="ECO:0007669"/>
    <property type="project" value="InterPro"/>
</dbReference>
<dbReference type="PROSITE" id="PS50929">
    <property type="entry name" value="ABC_TM1F"/>
    <property type="match status" value="2"/>
</dbReference>
<comment type="similarity">
    <text evidence="2">Belongs to the ABC transporter superfamily. ABCB family. Mitochondrial peptide exporter (TC 3.A.1.212) subfamily.</text>
</comment>